<accession>A0A545V1D2</accession>
<dbReference type="Proteomes" id="UP000315783">
    <property type="component" value="Unassembled WGS sequence"/>
</dbReference>
<proteinExistence type="predicted"/>
<protein>
    <submittedName>
        <fullName evidence="1">Uncharacterized protein</fullName>
    </submittedName>
</protein>
<gene>
    <name evidence="1" type="ORF">IF1G_05328</name>
</gene>
<evidence type="ECO:0000313" key="1">
    <source>
        <dbReference type="EMBL" id="TQV95499.1"/>
    </source>
</evidence>
<dbReference type="EMBL" id="SPUK01000007">
    <property type="protein sequence ID" value="TQV95499.1"/>
    <property type="molecule type" value="Genomic_DNA"/>
</dbReference>
<evidence type="ECO:0000313" key="2">
    <source>
        <dbReference type="Proteomes" id="UP000315783"/>
    </source>
</evidence>
<dbReference type="AlphaFoldDB" id="A0A545V1D2"/>
<keyword evidence="2" id="KW-1185">Reference proteome</keyword>
<name>A0A545V1D2_9HYPO</name>
<comment type="caution">
    <text evidence="1">The sequence shown here is derived from an EMBL/GenBank/DDBJ whole genome shotgun (WGS) entry which is preliminary data.</text>
</comment>
<reference evidence="1 2" key="1">
    <citation type="journal article" date="2019" name="Appl. Microbiol. Biotechnol.">
        <title>Genome sequence of Isaria javanica and comparative genome analysis insights into family S53 peptidase evolution in fungal entomopathogens.</title>
        <authorList>
            <person name="Lin R."/>
            <person name="Zhang X."/>
            <person name="Xin B."/>
            <person name="Zou M."/>
            <person name="Gao Y."/>
            <person name="Qin F."/>
            <person name="Hu Q."/>
            <person name="Xie B."/>
            <person name="Cheng X."/>
        </authorList>
    </citation>
    <scope>NUCLEOTIDE SEQUENCE [LARGE SCALE GENOMIC DNA]</scope>
    <source>
        <strain evidence="1 2">IJ1G</strain>
    </source>
</reference>
<sequence length="57" mass="6048">MLEENRCLTVAPPHAPGVSVPSPFWRNTFSVSRQAFPSSLKGGGGATGVFPLLHQGR</sequence>
<organism evidence="1 2">
    <name type="scientific">Cordyceps javanica</name>
    <dbReference type="NCBI Taxonomy" id="43265"/>
    <lineage>
        <taxon>Eukaryota</taxon>
        <taxon>Fungi</taxon>
        <taxon>Dikarya</taxon>
        <taxon>Ascomycota</taxon>
        <taxon>Pezizomycotina</taxon>
        <taxon>Sordariomycetes</taxon>
        <taxon>Hypocreomycetidae</taxon>
        <taxon>Hypocreales</taxon>
        <taxon>Cordycipitaceae</taxon>
        <taxon>Cordyceps</taxon>
    </lineage>
</organism>